<feature type="region of interest" description="Disordered" evidence="2">
    <location>
        <begin position="58"/>
        <end position="88"/>
    </location>
</feature>
<organism evidence="3 4">
    <name type="scientific">Methanosarcina spelaei</name>
    <dbReference type="NCBI Taxonomy" id="1036679"/>
    <lineage>
        <taxon>Archaea</taxon>
        <taxon>Methanobacteriati</taxon>
        <taxon>Methanobacteriota</taxon>
        <taxon>Stenosarchaea group</taxon>
        <taxon>Methanomicrobia</taxon>
        <taxon>Methanosarcinales</taxon>
        <taxon>Methanosarcinaceae</taxon>
        <taxon>Methanosarcina</taxon>
    </lineage>
</organism>
<dbReference type="EMBL" id="LMVP01000146">
    <property type="protein sequence ID" value="PAV12973.1"/>
    <property type="molecule type" value="Genomic_DNA"/>
</dbReference>
<name>A0A2A2HUM1_9EURY</name>
<protein>
    <submittedName>
        <fullName evidence="3">Uncharacterized protein</fullName>
    </submittedName>
</protein>
<gene>
    <name evidence="3" type="ORF">ASJ81_04405</name>
</gene>
<dbReference type="Proteomes" id="UP000218164">
    <property type="component" value="Unassembled WGS sequence"/>
</dbReference>
<comment type="caution">
    <text evidence="3">The sequence shown here is derived from an EMBL/GenBank/DDBJ whole genome shotgun (WGS) entry which is preliminary data.</text>
</comment>
<evidence type="ECO:0000256" key="2">
    <source>
        <dbReference type="SAM" id="MobiDB-lite"/>
    </source>
</evidence>
<dbReference type="AlphaFoldDB" id="A0A2A2HUM1"/>
<proteinExistence type="predicted"/>
<evidence type="ECO:0000256" key="1">
    <source>
        <dbReference type="SAM" id="Coils"/>
    </source>
</evidence>
<accession>A0A2A2HUM1</accession>
<keyword evidence="1" id="KW-0175">Coiled coil</keyword>
<evidence type="ECO:0000313" key="3">
    <source>
        <dbReference type="EMBL" id="PAV12973.1"/>
    </source>
</evidence>
<feature type="compositionally biased region" description="Basic and acidic residues" evidence="2">
    <location>
        <begin position="73"/>
        <end position="82"/>
    </location>
</feature>
<reference evidence="3 4" key="1">
    <citation type="journal article" date="2017" name="BMC Genomics">
        <title>Genomic analysis of methanogenic archaea reveals a shift towards energy conservation.</title>
        <authorList>
            <person name="Gilmore S.P."/>
            <person name="Henske J.K."/>
            <person name="Sexton J.A."/>
            <person name="Solomon K.V."/>
            <person name="Seppala S."/>
            <person name="Yoo J.I."/>
            <person name="Huyett L.M."/>
            <person name="Pressman A."/>
            <person name="Cogan J.Z."/>
            <person name="Kivenson V."/>
            <person name="Peng X."/>
            <person name="Tan Y."/>
            <person name="Valentine D.L."/>
            <person name="O'Malley M.A."/>
        </authorList>
    </citation>
    <scope>NUCLEOTIDE SEQUENCE [LARGE SCALE GENOMIC DNA]</scope>
    <source>
        <strain evidence="3 4">MC-15</strain>
    </source>
</reference>
<sequence length="88" mass="9867">MKQYPEKQLEQRLQELRAEFESGQKMLADLENKQANLRDTMLRISGAIQVLEELSTTADSIGESQGEAGQTAEKPDGQKIEMETVVVE</sequence>
<evidence type="ECO:0000313" key="4">
    <source>
        <dbReference type="Proteomes" id="UP000218164"/>
    </source>
</evidence>
<keyword evidence="4" id="KW-1185">Reference proteome</keyword>
<feature type="coiled-coil region" evidence="1">
    <location>
        <begin position="6"/>
        <end position="33"/>
    </location>
</feature>
<dbReference type="RefSeq" id="WP_095644166.1">
    <property type="nucleotide sequence ID" value="NZ_LMVP01000146.1"/>
</dbReference>
<dbReference type="OrthoDB" id="137491at2157"/>